<evidence type="ECO:0000256" key="8">
    <source>
        <dbReference type="SAM" id="SignalP"/>
    </source>
</evidence>
<feature type="chain" id="PRO_5015157921" evidence="8">
    <location>
        <begin position="31"/>
        <end position="1115"/>
    </location>
</feature>
<comment type="similarity">
    <text evidence="6">Belongs to the TonB-dependent receptor family.</text>
</comment>
<organism evidence="11 12">
    <name type="scientific">Allosphingosinicella deserti</name>
    <dbReference type="NCBI Taxonomy" id="2116704"/>
    <lineage>
        <taxon>Bacteria</taxon>
        <taxon>Pseudomonadati</taxon>
        <taxon>Pseudomonadota</taxon>
        <taxon>Alphaproteobacteria</taxon>
        <taxon>Sphingomonadales</taxon>
        <taxon>Sphingomonadaceae</taxon>
        <taxon>Allosphingosinicella</taxon>
    </lineage>
</organism>
<reference evidence="11 12" key="1">
    <citation type="submission" date="2018-03" db="EMBL/GenBank/DDBJ databases">
        <title>The draft genome of Sphingosinicella sp. GL-C-18.</title>
        <authorList>
            <person name="Liu L."/>
            <person name="Li L."/>
            <person name="Liang L."/>
            <person name="Zhang X."/>
            <person name="Wang T."/>
        </authorList>
    </citation>
    <scope>NUCLEOTIDE SEQUENCE [LARGE SCALE GENOMIC DNA]</scope>
    <source>
        <strain evidence="11 12">GL-C-18</strain>
    </source>
</reference>
<dbReference type="Gene3D" id="2.40.170.20">
    <property type="entry name" value="TonB-dependent receptor, beta-barrel domain"/>
    <property type="match status" value="1"/>
</dbReference>
<dbReference type="PROSITE" id="PS01156">
    <property type="entry name" value="TONB_DEPENDENT_REC_2"/>
    <property type="match status" value="1"/>
</dbReference>
<dbReference type="OrthoDB" id="7051241at2"/>
<feature type="domain" description="TonB-dependent receptor plug" evidence="10">
    <location>
        <begin position="77"/>
        <end position="193"/>
    </location>
</feature>
<keyword evidence="11" id="KW-0675">Receptor</keyword>
<feature type="domain" description="TonB-dependent receptor-like beta-barrel" evidence="9">
    <location>
        <begin position="508"/>
        <end position="1071"/>
    </location>
</feature>
<dbReference type="Gene3D" id="2.170.130.10">
    <property type="entry name" value="TonB-dependent receptor, plug domain"/>
    <property type="match status" value="1"/>
</dbReference>
<dbReference type="PROSITE" id="PS00430">
    <property type="entry name" value="TONB_DEPENDENT_REC_1"/>
    <property type="match status" value="1"/>
</dbReference>
<dbReference type="PANTHER" id="PTHR47234:SF2">
    <property type="entry name" value="TONB-DEPENDENT RECEPTOR"/>
    <property type="match status" value="1"/>
</dbReference>
<accession>A0A2P7QZZ0</accession>
<protein>
    <submittedName>
        <fullName evidence="11">TonB-dependent receptor</fullName>
    </submittedName>
</protein>
<keyword evidence="2 8" id="KW-0732">Signal</keyword>
<evidence type="ECO:0000256" key="5">
    <source>
        <dbReference type="ARBA" id="ARBA00023237"/>
    </source>
</evidence>
<dbReference type="SUPFAM" id="SSF56935">
    <property type="entry name" value="Porins"/>
    <property type="match status" value="1"/>
</dbReference>
<sequence length="1115" mass="119336">MRKIGLLGTSAIRSVAFVGLVAASITPALAQDGAGNTDDPATLQSEQEIESGEDASAGAQGEETITVTGSRIRRPNLDSNVPVTSIAGESFIQQGDTNIGDALNELPQLASTFAQQNPGLGIGIAGLNLLDLRQLGPQRTLVLVNGRRHVAADITNNAASVDINTIPNDLIERVDIVTGGQSAIYGSDAIAGVVNFVLRRDFEGAQIRGNASVAEEGYAGEQYVSAMVGKNFGDNRGNITLHAEYSNQERVFGSQVPRYRQVNGLLTVDVDSTPSDGNPDRVFFRDVRSATNNRYGLVPVTQAIGGAAPCGTSGAANAAPFNCVYIFDAAGRLTPQTGTRVGTTLNGSFIGGNGQTGREDTLLSILPEVQRYNVNLLGHYQFSDAFEVFVEAKYARADAIGNNASPTFTQGGSFTENGLGSATPQRERFRLDNPFLNPADRAFLTNAFLTSGCDPTITGAACAAATSPTSATRLSATEIAQITAGTYRFPIGKQFLDIGIRDEVFKRETYRGVVGLRGTFNDDWSYEVSANYGVFKQDNTNRGFVDRQRFLLSLDAGIDPANPGAGIQCRAKFDPAARVPFQSAILTSAQNAFIAARLASDIAACVPYNPFGAGGAQNQAASNYFVYTNNDSAKIDQLVISGFLSGDSSQAFELPGGPVRFAIGGEYRREDAEYINDPIALQGVTNAVVLGTATPAATKVKEAFGEIQLPILKDVPFFEELTVTAAGRVSDYNTIGTVYAYNAGVEWAPIRDVRFRANYGRSVRAPNQSETAFPVVPNFAPGFADPCSGSQIATGSATRAANCLTDLGSDLLASISSLGTPSLPVLSGSNPDLAEEKSDSYTVGVVIQPRMIPGLSFSADYFDIKVKNVIVALGAQAIANNCYDSPTLDNPFCALFERYRGPNPGPSGEIPGQILGNSLRQVPLNFASRIRRGIDFELSYRTRLSDKARLSTNVIYVHNLDNSNFQDPQNPDFENRVLGELGTPKDEFRWDTDLAFNDFTFGYQMRYIGPQYVSVYEDFNELQGRPAENPDFADTIKYPKTFYHNIRLQWDIPGVDGGESKFRLYGGVDNLLNTFPPLGLTGTGTGGAGGDRGTGNASIFEALGRTFYAGVRARF</sequence>
<dbReference type="InterPro" id="IPR010917">
    <property type="entry name" value="TonB_rcpt_CS"/>
</dbReference>
<dbReference type="InterPro" id="IPR012910">
    <property type="entry name" value="Plug_dom"/>
</dbReference>
<keyword evidence="3 6" id="KW-0798">TonB box</keyword>
<dbReference type="Pfam" id="PF00593">
    <property type="entry name" value="TonB_dep_Rec_b-barrel"/>
    <property type="match status" value="1"/>
</dbReference>
<dbReference type="InterPro" id="IPR010916">
    <property type="entry name" value="TonB_box_CS"/>
</dbReference>
<comment type="subcellular location">
    <subcellularLocation>
        <location evidence="1 6">Cell outer membrane</location>
    </subcellularLocation>
</comment>
<evidence type="ECO:0000313" key="12">
    <source>
        <dbReference type="Proteomes" id="UP000241167"/>
    </source>
</evidence>
<comment type="caution">
    <text evidence="11">The sequence shown here is derived from an EMBL/GenBank/DDBJ whole genome shotgun (WGS) entry which is preliminary data.</text>
</comment>
<proteinExistence type="inferred from homology"/>
<dbReference type="InterPro" id="IPR037066">
    <property type="entry name" value="Plug_dom_sf"/>
</dbReference>
<keyword evidence="4 6" id="KW-0472">Membrane</keyword>
<evidence type="ECO:0000256" key="6">
    <source>
        <dbReference type="RuleBase" id="RU003357"/>
    </source>
</evidence>
<keyword evidence="5" id="KW-0998">Cell outer membrane</keyword>
<dbReference type="PANTHER" id="PTHR47234">
    <property type="match status" value="1"/>
</dbReference>
<evidence type="ECO:0000313" key="11">
    <source>
        <dbReference type="EMBL" id="PSJ43537.1"/>
    </source>
</evidence>
<dbReference type="InterPro" id="IPR000531">
    <property type="entry name" value="Beta-barrel_TonB"/>
</dbReference>
<evidence type="ECO:0000259" key="9">
    <source>
        <dbReference type="Pfam" id="PF00593"/>
    </source>
</evidence>
<dbReference type="AlphaFoldDB" id="A0A2P7QZZ0"/>
<evidence type="ECO:0000256" key="1">
    <source>
        <dbReference type="ARBA" id="ARBA00004442"/>
    </source>
</evidence>
<keyword evidence="12" id="KW-1185">Reference proteome</keyword>
<name>A0A2P7QZZ0_9SPHN</name>
<evidence type="ECO:0000256" key="7">
    <source>
        <dbReference type="SAM" id="MobiDB-lite"/>
    </source>
</evidence>
<evidence type="ECO:0000256" key="4">
    <source>
        <dbReference type="ARBA" id="ARBA00023136"/>
    </source>
</evidence>
<feature type="region of interest" description="Disordered" evidence="7">
    <location>
        <begin position="30"/>
        <end position="63"/>
    </location>
</feature>
<gene>
    <name evidence="11" type="ORF">C7I55_04075</name>
</gene>
<dbReference type="GO" id="GO:0009279">
    <property type="term" value="C:cell outer membrane"/>
    <property type="evidence" value="ECO:0007669"/>
    <property type="project" value="UniProtKB-SubCell"/>
</dbReference>
<dbReference type="EMBL" id="PXYI01000001">
    <property type="protein sequence ID" value="PSJ43537.1"/>
    <property type="molecule type" value="Genomic_DNA"/>
</dbReference>
<evidence type="ECO:0000256" key="3">
    <source>
        <dbReference type="ARBA" id="ARBA00023077"/>
    </source>
</evidence>
<evidence type="ECO:0000256" key="2">
    <source>
        <dbReference type="ARBA" id="ARBA00022729"/>
    </source>
</evidence>
<dbReference type="Pfam" id="PF07715">
    <property type="entry name" value="Plug"/>
    <property type="match status" value="1"/>
</dbReference>
<dbReference type="Proteomes" id="UP000241167">
    <property type="component" value="Unassembled WGS sequence"/>
</dbReference>
<dbReference type="RefSeq" id="WP_106511559.1">
    <property type="nucleotide sequence ID" value="NZ_PXYI01000001.1"/>
</dbReference>
<dbReference type="InterPro" id="IPR036942">
    <property type="entry name" value="Beta-barrel_TonB_sf"/>
</dbReference>
<evidence type="ECO:0000259" key="10">
    <source>
        <dbReference type="Pfam" id="PF07715"/>
    </source>
</evidence>
<feature type="signal peptide" evidence="8">
    <location>
        <begin position="1"/>
        <end position="30"/>
    </location>
</feature>